<proteinExistence type="inferred from homology"/>
<keyword evidence="2" id="KW-0812">Transmembrane</keyword>
<feature type="transmembrane region" description="Helical" evidence="2">
    <location>
        <begin position="92"/>
        <end position="113"/>
    </location>
</feature>
<comment type="caution">
    <text evidence="5">The sequence shown here is derived from an EMBL/GenBank/DDBJ whole genome shotgun (WGS) entry which is preliminary data.</text>
</comment>
<dbReference type="PANTHER" id="PTHR30576:SF10">
    <property type="entry name" value="SLL5057 PROTEIN"/>
    <property type="match status" value="1"/>
</dbReference>
<dbReference type="Pfam" id="PF02397">
    <property type="entry name" value="Bac_transf"/>
    <property type="match status" value="1"/>
</dbReference>
<dbReference type="PANTHER" id="PTHR30576">
    <property type="entry name" value="COLANIC BIOSYNTHESIS UDP-GLUCOSE LIPID CARRIER TRANSFERASE"/>
    <property type="match status" value="1"/>
</dbReference>
<keyword evidence="2" id="KW-1133">Transmembrane helix</keyword>
<name>A0A200HS30_9ENTE</name>
<dbReference type="Gene3D" id="3.90.550.10">
    <property type="entry name" value="Spore Coat Polysaccharide Biosynthesis Protein SpsA, Chain A"/>
    <property type="match status" value="1"/>
</dbReference>
<evidence type="ECO:0000256" key="1">
    <source>
        <dbReference type="ARBA" id="ARBA00006464"/>
    </source>
</evidence>
<gene>
    <name evidence="5" type="ORF">A5869_001970</name>
</gene>
<dbReference type="GO" id="GO:0016780">
    <property type="term" value="F:phosphotransferase activity, for other substituted phosphate groups"/>
    <property type="evidence" value="ECO:0007669"/>
    <property type="project" value="TreeGrafter"/>
</dbReference>
<evidence type="ECO:0000256" key="2">
    <source>
        <dbReference type="SAM" id="Phobius"/>
    </source>
</evidence>
<evidence type="ECO:0008006" key="7">
    <source>
        <dbReference type="Google" id="ProtNLM"/>
    </source>
</evidence>
<keyword evidence="2" id="KW-0472">Membrane</keyword>
<evidence type="ECO:0000259" key="4">
    <source>
        <dbReference type="Pfam" id="PF02397"/>
    </source>
</evidence>
<comment type="similarity">
    <text evidence="1">Belongs to the bacterial sugar transferase family.</text>
</comment>
<sequence length="566" mass="64406">MSKLSKVLKIAMVAAGATFVGMSVVAKLKKGQSVYKASPEEKNPLEGKKVVFIEDENDKANADGVKGHLEAVGDTTYVPSFYEKYVKRGMDIVLSFGGLVALSPILGAIALAIKIEDPGPVLFTQKRMGKDKQYFKLHKFRSMKMCTPHDVPTHMLDNPDQYITKVGKFIRAHSLDELPQIWDIFIGNMSVIGPRPGLWNQDLLTAERDKYGANDVKPGLTGWAQINGRDELEISDKAKLDGEYVQNMGIKMDAKVFLRSLHVLSGDDSVVEGGTGELKKNIELSSENHKVQDMEKFTVLMSVYYKEKPEFLDLSLKSNLDDQTRKPDEFVLVCDGPLTEELDEVISKYQTKYPDILKVYRTEENQGLGKALNFGLEKCSYDIVLRSDSDDVCDPKRFEIQAGFMETHREVAVCSSHIEEFDNDWRKTEKTKTLPLSHDELYKMAKFRNPINHMAAGFRKKVIMEIGSYRHIPYVEDYELWVRTLVNGYKLANIDCSLVHARVGNGMIGRRGNRQYIARWKELSGYMLTNGMINEVEYLRNMLAVRVFVYMPSEVKETIYKRILRK</sequence>
<accession>A0A200HS30</accession>
<evidence type="ECO:0000313" key="5">
    <source>
        <dbReference type="EMBL" id="OUZ14865.1"/>
    </source>
</evidence>
<evidence type="ECO:0000259" key="3">
    <source>
        <dbReference type="Pfam" id="PF00535"/>
    </source>
</evidence>
<protein>
    <recommendedName>
        <fullName evidence="7">Glycosyl transferase</fullName>
    </recommendedName>
</protein>
<dbReference type="EMBL" id="NIBL01000003">
    <property type="protein sequence ID" value="OUZ14865.1"/>
    <property type="molecule type" value="Genomic_DNA"/>
</dbReference>
<dbReference type="Pfam" id="PF00535">
    <property type="entry name" value="Glycos_transf_2"/>
    <property type="match status" value="1"/>
</dbReference>
<dbReference type="InterPro" id="IPR029044">
    <property type="entry name" value="Nucleotide-diphossugar_trans"/>
</dbReference>
<evidence type="ECO:0000313" key="6">
    <source>
        <dbReference type="Proteomes" id="UP000196503"/>
    </source>
</evidence>
<reference evidence="5 6" key="1">
    <citation type="submission" date="2017-05" db="EMBL/GenBank/DDBJ databases">
        <title>The Genome Sequence of Enterococcus faecium 2D5_DIV0622.</title>
        <authorList>
            <consortium name="The Broad Institute Genomics Platform"/>
            <consortium name="The Broad Institute Genomic Center for Infectious Diseases"/>
            <person name="Earl A."/>
            <person name="Manson A."/>
            <person name="Schwartman J."/>
            <person name="Gilmore M."/>
            <person name="Abouelleil A."/>
            <person name="Cao P."/>
            <person name="Chapman S."/>
            <person name="Cusick C."/>
            <person name="Shea T."/>
            <person name="Young S."/>
            <person name="Neafsey D."/>
            <person name="Nusbaum C."/>
            <person name="Birren B."/>
        </authorList>
    </citation>
    <scope>NUCLEOTIDE SEQUENCE [LARGE SCALE GENOMIC DNA]</scope>
    <source>
        <strain evidence="5 6">2D5_DIV0622</strain>
    </source>
</reference>
<feature type="domain" description="Bacterial sugar transferase" evidence="4">
    <location>
        <begin position="87"/>
        <end position="263"/>
    </location>
</feature>
<organism evidence="5 6">
    <name type="scientific">Enterococcus cecorum</name>
    <dbReference type="NCBI Taxonomy" id="44008"/>
    <lineage>
        <taxon>Bacteria</taxon>
        <taxon>Bacillati</taxon>
        <taxon>Bacillota</taxon>
        <taxon>Bacilli</taxon>
        <taxon>Lactobacillales</taxon>
        <taxon>Enterococcaceae</taxon>
        <taxon>Enterococcus</taxon>
    </lineage>
</organism>
<dbReference type="InterPro" id="IPR001173">
    <property type="entry name" value="Glyco_trans_2-like"/>
</dbReference>
<dbReference type="InterPro" id="IPR003362">
    <property type="entry name" value="Bact_transf"/>
</dbReference>
<dbReference type="SUPFAM" id="SSF53448">
    <property type="entry name" value="Nucleotide-diphospho-sugar transferases"/>
    <property type="match status" value="1"/>
</dbReference>
<feature type="domain" description="Glycosyltransferase 2-like" evidence="3">
    <location>
        <begin position="304"/>
        <end position="460"/>
    </location>
</feature>
<feature type="transmembrane region" description="Helical" evidence="2">
    <location>
        <begin position="6"/>
        <end position="26"/>
    </location>
</feature>
<dbReference type="Proteomes" id="UP000196503">
    <property type="component" value="Unassembled WGS sequence"/>
</dbReference>
<dbReference type="AlphaFoldDB" id="A0A200HS30"/>